<gene>
    <name evidence="2" type="primary">LOC142168330</name>
</gene>
<organism evidence="1 2">
    <name type="scientific">Nicotiana tabacum</name>
    <name type="common">Common tobacco</name>
    <dbReference type="NCBI Taxonomy" id="4097"/>
    <lineage>
        <taxon>Eukaryota</taxon>
        <taxon>Viridiplantae</taxon>
        <taxon>Streptophyta</taxon>
        <taxon>Embryophyta</taxon>
        <taxon>Tracheophyta</taxon>
        <taxon>Spermatophyta</taxon>
        <taxon>Magnoliopsida</taxon>
        <taxon>eudicotyledons</taxon>
        <taxon>Gunneridae</taxon>
        <taxon>Pentapetalae</taxon>
        <taxon>asterids</taxon>
        <taxon>lamiids</taxon>
        <taxon>Solanales</taxon>
        <taxon>Solanaceae</taxon>
        <taxon>Nicotianoideae</taxon>
        <taxon>Nicotianeae</taxon>
        <taxon>Nicotiana</taxon>
    </lineage>
</organism>
<proteinExistence type="predicted"/>
<reference evidence="1" key="1">
    <citation type="journal article" date="2014" name="Nat. Commun.">
        <title>The tobacco genome sequence and its comparison with those of tomato and potato.</title>
        <authorList>
            <person name="Sierro N."/>
            <person name="Battey J.N."/>
            <person name="Ouadi S."/>
            <person name="Bakaher N."/>
            <person name="Bovet L."/>
            <person name="Willig A."/>
            <person name="Goepfert S."/>
            <person name="Peitsch M.C."/>
            <person name="Ivanov N.V."/>
        </authorList>
    </citation>
    <scope>NUCLEOTIDE SEQUENCE [LARGE SCALE GENOMIC DNA]</scope>
</reference>
<evidence type="ECO:0000313" key="1">
    <source>
        <dbReference type="Proteomes" id="UP000790787"/>
    </source>
</evidence>
<name>A0AC58SJD2_TOBAC</name>
<dbReference type="Proteomes" id="UP000790787">
    <property type="component" value="Chromosome 13"/>
</dbReference>
<keyword evidence="1" id="KW-1185">Reference proteome</keyword>
<dbReference type="RefSeq" id="XP_075085099.1">
    <property type="nucleotide sequence ID" value="XM_075228998.1"/>
</dbReference>
<protein>
    <submittedName>
        <fullName evidence="2">Uncharacterized protein LOC142168330</fullName>
    </submittedName>
</protein>
<evidence type="ECO:0000313" key="2">
    <source>
        <dbReference type="RefSeq" id="XP_075085099.1"/>
    </source>
</evidence>
<accession>A0AC58SJD2</accession>
<sequence length="405" mass="46650">MTELQIHRSTLPLTQIAVKGNDLAPHKIEFLLLRKFCETLTRGVLTWYSLLPEHSIDSFEMLADFFIKAHAGSRKVQARNVDIFRSAQGESELLREYVTRFQKEMMLLLAVLNEWAAEAFTKGLNLRSSDASRRLKESLLEFRATTWADVHNWYELKIRIEDDQVGFPSSTKGRGKNREKMKGDIDMDRRTSRGQFLPYERTEDRDRNFRTSYRFTVGGRTDRGRNNRSLQDREVSGSRGSSYPRLSEYNFNVSIVELVSAMRSIKEARFPRPMKSDPSQRDTNLWCEYHGTNGHRTGDCRNLREEVATLLKNGHLREFLSDRAKNNYGWNRGDAEASKAGEEPPCQTINMIFRGNEINGVTFSAAKKTKVSISHSKRLWEDDITFTDEDADGLLLPYNDAPVTT</sequence>
<reference evidence="2" key="2">
    <citation type="submission" date="2025-08" db="UniProtKB">
        <authorList>
            <consortium name="RefSeq"/>
        </authorList>
    </citation>
    <scope>IDENTIFICATION</scope>
    <source>
        <tissue evidence="2">Leaf</tissue>
    </source>
</reference>